<feature type="region of interest" description="Disordered" evidence="1">
    <location>
        <begin position="1"/>
        <end position="39"/>
    </location>
</feature>
<sequence>MGLGRKKSEDSGLATDDGTTTATSPSNSPLYLPPSPSPEGKYRFAAVAADNAECSKIGK</sequence>
<evidence type="ECO:0000313" key="3">
    <source>
        <dbReference type="Proteomes" id="UP000828390"/>
    </source>
</evidence>
<proteinExistence type="predicted"/>
<dbReference type="Proteomes" id="UP000828390">
    <property type="component" value="Unassembled WGS sequence"/>
</dbReference>
<dbReference type="EMBL" id="JAIWYP010000004">
    <property type="protein sequence ID" value="KAH3836662.1"/>
    <property type="molecule type" value="Genomic_DNA"/>
</dbReference>
<keyword evidence="3" id="KW-1185">Reference proteome</keyword>
<accession>A0A9D4KBB9</accession>
<comment type="caution">
    <text evidence="2">The sequence shown here is derived from an EMBL/GenBank/DDBJ whole genome shotgun (WGS) entry which is preliminary data.</text>
</comment>
<organism evidence="2 3">
    <name type="scientific">Dreissena polymorpha</name>
    <name type="common">Zebra mussel</name>
    <name type="synonym">Mytilus polymorpha</name>
    <dbReference type="NCBI Taxonomy" id="45954"/>
    <lineage>
        <taxon>Eukaryota</taxon>
        <taxon>Metazoa</taxon>
        <taxon>Spiralia</taxon>
        <taxon>Lophotrochozoa</taxon>
        <taxon>Mollusca</taxon>
        <taxon>Bivalvia</taxon>
        <taxon>Autobranchia</taxon>
        <taxon>Heteroconchia</taxon>
        <taxon>Euheterodonta</taxon>
        <taxon>Imparidentia</taxon>
        <taxon>Neoheterodontei</taxon>
        <taxon>Myida</taxon>
        <taxon>Dreissenoidea</taxon>
        <taxon>Dreissenidae</taxon>
        <taxon>Dreissena</taxon>
    </lineage>
</organism>
<protein>
    <submittedName>
        <fullName evidence="2">Uncharacterized protein</fullName>
    </submittedName>
</protein>
<reference evidence="2" key="1">
    <citation type="journal article" date="2019" name="bioRxiv">
        <title>The Genome of the Zebra Mussel, Dreissena polymorpha: A Resource for Invasive Species Research.</title>
        <authorList>
            <person name="McCartney M.A."/>
            <person name="Auch B."/>
            <person name="Kono T."/>
            <person name="Mallez S."/>
            <person name="Zhang Y."/>
            <person name="Obille A."/>
            <person name="Becker A."/>
            <person name="Abrahante J.E."/>
            <person name="Garbe J."/>
            <person name="Badalamenti J.P."/>
            <person name="Herman A."/>
            <person name="Mangelson H."/>
            <person name="Liachko I."/>
            <person name="Sullivan S."/>
            <person name="Sone E.D."/>
            <person name="Koren S."/>
            <person name="Silverstein K.A.T."/>
            <person name="Beckman K.B."/>
            <person name="Gohl D.M."/>
        </authorList>
    </citation>
    <scope>NUCLEOTIDE SEQUENCE</scope>
    <source>
        <strain evidence="2">Duluth1</strain>
        <tissue evidence="2">Whole animal</tissue>
    </source>
</reference>
<reference evidence="2" key="2">
    <citation type="submission" date="2020-11" db="EMBL/GenBank/DDBJ databases">
        <authorList>
            <person name="McCartney M.A."/>
            <person name="Auch B."/>
            <person name="Kono T."/>
            <person name="Mallez S."/>
            <person name="Becker A."/>
            <person name="Gohl D.M."/>
            <person name="Silverstein K.A.T."/>
            <person name="Koren S."/>
            <person name="Bechman K.B."/>
            <person name="Herman A."/>
            <person name="Abrahante J.E."/>
            <person name="Garbe J."/>
        </authorList>
    </citation>
    <scope>NUCLEOTIDE SEQUENCE</scope>
    <source>
        <strain evidence="2">Duluth1</strain>
        <tissue evidence="2">Whole animal</tissue>
    </source>
</reference>
<feature type="compositionally biased region" description="Low complexity" evidence="1">
    <location>
        <begin position="11"/>
        <end position="30"/>
    </location>
</feature>
<evidence type="ECO:0000256" key="1">
    <source>
        <dbReference type="SAM" id="MobiDB-lite"/>
    </source>
</evidence>
<gene>
    <name evidence="2" type="ORF">DPMN_110033</name>
</gene>
<evidence type="ECO:0000313" key="2">
    <source>
        <dbReference type="EMBL" id="KAH3836662.1"/>
    </source>
</evidence>
<name>A0A9D4KBB9_DREPO</name>
<feature type="compositionally biased region" description="Basic and acidic residues" evidence="1">
    <location>
        <begin position="1"/>
        <end position="10"/>
    </location>
</feature>
<dbReference type="AlphaFoldDB" id="A0A9D4KBB9"/>